<dbReference type="Proteomes" id="UP001321748">
    <property type="component" value="Chromosome"/>
</dbReference>
<dbReference type="InterPro" id="IPR000683">
    <property type="entry name" value="Gfo/Idh/MocA-like_OxRdtase_N"/>
</dbReference>
<organism evidence="5 6">
    <name type="scientific">Bombiscardovia apis</name>
    <dbReference type="NCBI Taxonomy" id="2932182"/>
    <lineage>
        <taxon>Bacteria</taxon>
        <taxon>Bacillati</taxon>
        <taxon>Actinomycetota</taxon>
        <taxon>Actinomycetes</taxon>
        <taxon>Bifidobacteriales</taxon>
        <taxon>Bifidobacteriaceae</taxon>
        <taxon>Bombiscardovia</taxon>
    </lineage>
</organism>
<protein>
    <submittedName>
        <fullName evidence="5">Oxidoreductase</fullName>
    </submittedName>
</protein>
<evidence type="ECO:0000313" key="6">
    <source>
        <dbReference type="Proteomes" id="UP001321748"/>
    </source>
</evidence>
<dbReference type="Pfam" id="PF01408">
    <property type="entry name" value="GFO_IDH_MocA"/>
    <property type="match status" value="1"/>
</dbReference>
<dbReference type="SUPFAM" id="SSF51735">
    <property type="entry name" value="NAD(P)-binding Rossmann-fold domains"/>
    <property type="match status" value="1"/>
</dbReference>
<dbReference type="Gene3D" id="3.40.50.720">
    <property type="entry name" value="NAD(P)-binding Rossmann-like Domain"/>
    <property type="match status" value="1"/>
</dbReference>
<evidence type="ECO:0000256" key="1">
    <source>
        <dbReference type="ARBA" id="ARBA00010928"/>
    </source>
</evidence>
<dbReference type="InterPro" id="IPR050984">
    <property type="entry name" value="Gfo/Idh/MocA_domain"/>
</dbReference>
<sequence>MEAADAGSQQAGSTGKGPVRVAILGAGRIAHHMAQTLQLMRSDPRYRDLVEPYAVASRSLERAQVLSQLYAIPHTYGSYQELLENPNVDLVYIATPHSLHAQQAKDCLEAGKHILVEKSFTLNAKQAQVVIDLARSKGLLCAEAIWTRYMPSRDLLAQILSSETIGKIRAASASLCYPTTHKPRIVDPALGGGALLDVGVYSLNFIDMVFGGRQPKQMQTTAAMYATGVDESNSTTLVYADGSMGVASSSMSVACDRTGSIWGSEGYIVCHNINNIEAIDVYGADHQLLDHHEVPGQLTGYEYEVEAAARAIQAGQVECPQMPHNTTIRMMEWMDAIRAQWGMHYPSEA</sequence>
<keyword evidence="2" id="KW-0560">Oxidoreductase</keyword>
<dbReference type="EMBL" id="AP026800">
    <property type="protein sequence ID" value="BDR54766.1"/>
    <property type="molecule type" value="Genomic_DNA"/>
</dbReference>
<accession>A0ABN6SHJ7</accession>
<dbReference type="InterPro" id="IPR055170">
    <property type="entry name" value="GFO_IDH_MocA-like_dom"/>
</dbReference>
<evidence type="ECO:0000256" key="2">
    <source>
        <dbReference type="ARBA" id="ARBA00023002"/>
    </source>
</evidence>
<dbReference type="PANTHER" id="PTHR22604">
    <property type="entry name" value="OXIDOREDUCTASES"/>
    <property type="match status" value="1"/>
</dbReference>
<dbReference type="SUPFAM" id="SSF55347">
    <property type="entry name" value="Glyceraldehyde-3-phosphate dehydrogenase-like, C-terminal domain"/>
    <property type="match status" value="1"/>
</dbReference>
<dbReference type="Gene3D" id="3.30.360.10">
    <property type="entry name" value="Dihydrodipicolinate Reductase, domain 2"/>
    <property type="match status" value="1"/>
</dbReference>
<feature type="domain" description="GFO/IDH/MocA-like oxidoreductase" evidence="4">
    <location>
        <begin position="156"/>
        <end position="268"/>
    </location>
</feature>
<evidence type="ECO:0000259" key="3">
    <source>
        <dbReference type="Pfam" id="PF01408"/>
    </source>
</evidence>
<dbReference type="Pfam" id="PF22725">
    <property type="entry name" value="GFO_IDH_MocA_C3"/>
    <property type="match status" value="1"/>
</dbReference>
<comment type="similarity">
    <text evidence="1">Belongs to the Gfo/Idh/MocA family.</text>
</comment>
<evidence type="ECO:0000259" key="4">
    <source>
        <dbReference type="Pfam" id="PF22725"/>
    </source>
</evidence>
<proteinExistence type="inferred from homology"/>
<feature type="domain" description="Gfo/Idh/MocA-like oxidoreductase N-terminal" evidence="3">
    <location>
        <begin position="19"/>
        <end position="141"/>
    </location>
</feature>
<dbReference type="RefSeq" id="WP_317642279.1">
    <property type="nucleotide sequence ID" value="NZ_AP026800.1"/>
</dbReference>
<evidence type="ECO:0000313" key="5">
    <source>
        <dbReference type="EMBL" id="BDR54766.1"/>
    </source>
</evidence>
<dbReference type="PANTHER" id="PTHR22604:SF105">
    <property type="entry name" value="TRANS-1,2-DIHYDROBENZENE-1,2-DIOL DEHYDROGENASE"/>
    <property type="match status" value="1"/>
</dbReference>
<gene>
    <name evidence="5" type="ORF">KIMH_08770</name>
</gene>
<reference evidence="5 6" key="1">
    <citation type="journal article" date="2023" name="Microbiol. Spectr.">
        <title>Symbiosis of Carpenter Bees with Uncharacterized Lactic Acid Bacteria Showing NAD Auxotrophy.</title>
        <authorList>
            <person name="Kawasaki S."/>
            <person name="Ozawa K."/>
            <person name="Mori T."/>
            <person name="Yamamoto A."/>
            <person name="Ito M."/>
            <person name="Ohkuma M."/>
            <person name="Sakamoto M."/>
            <person name="Matsutani M."/>
        </authorList>
    </citation>
    <scope>NUCLEOTIDE SEQUENCE [LARGE SCALE GENOMIC DNA]</scope>
    <source>
        <strain evidence="5 6">KimH</strain>
    </source>
</reference>
<keyword evidence="6" id="KW-1185">Reference proteome</keyword>
<dbReference type="InterPro" id="IPR036291">
    <property type="entry name" value="NAD(P)-bd_dom_sf"/>
</dbReference>
<name>A0ABN6SHJ7_9BIFI</name>